<evidence type="ECO:0000313" key="1">
    <source>
        <dbReference type="EMBL" id="CAB4198214.1"/>
    </source>
</evidence>
<organism evidence="1">
    <name type="scientific">uncultured Caudovirales phage</name>
    <dbReference type="NCBI Taxonomy" id="2100421"/>
    <lineage>
        <taxon>Viruses</taxon>
        <taxon>Duplodnaviria</taxon>
        <taxon>Heunggongvirae</taxon>
        <taxon>Uroviricota</taxon>
        <taxon>Caudoviricetes</taxon>
        <taxon>Peduoviridae</taxon>
        <taxon>Maltschvirus</taxon>
        <taxon>Maltschvirus maltsch</taxon>
    </lineage>
</organism>
<gene>
    <name evidence="1" type="ORF">UFOVP1311_60</name>
</gene>
<reference evidence="1" key="1">
    <citation type="submission" date="2020-05" db="EMBL/GenBank/DDBJ databases">
        <authorList>
            <person name="Chiriac C."/>
            <person name="Salcher M."/>
            <person name="Ghai R."/>
            <person name="Kavagutti S V."/>
        </authorList>
    </citation>
    <scope>NUCLEOTIDE SEQUENCE</scope>
</reference>
<dbReference type="EMBL" id="LR797257">
    <property type="protein sequence ID" value="CAB4198214.1"/>
    <property type="molecule type" value="Genomic_DNA"/>
</dbReference>
<proteinExistence type="predicted"/>
<protein>
    <submittedName>
        <fullName evidence="1">Uncharacterized protein</fullName>
    </submittedName>
</protein>
<sequence length="164" mass="19023">MKVSSARIKKIVKLYESGLYASTIANRTTNCIYPLSTNEVLSILKDQGVEIKKDGRQKLQDLTLQQEIIDHYKTKTLREIAVIYKIAYSSVRNILIWNNVPRRKVARNNTTAKEEKVLQRYFSGQTVGTVANRLYLPYSEVIKILKENNVLLRPRVKRIYPPKK</sequence>
<name>A0A6J5S0M7_9CAUD</name>
<accession>A0A6J5S0M7</accession>